<evidence type="ECO:0000259" key="2">
    <source>
        <dbReference type="Pfam" id="PF12802"/>
    </source>
</evidence>
<dbReference type="RefSeq" id="WP_139666862.1">
    <property type="nucleotide sequence ID" value="NZ_VDLY02000004.1"/>
</dbReference>
<dbReference type="GO" id="GO:0003700">
    <property type="term" value="F:DNA-binding transcription factor activity"/>
    <property type="evidence" value="ECO:0007669"/>
    <property type="project" value="InterPro"/>
</dbReference>
<dbReference type="AlphaFoldDB" id="A0A5N6AJV0"/>
<dbReference type="Proteomes" id="UP000314251">
    <property type="component" value="Unassembled WGS sequence"/>
</dbReference>
<dbReference type="EMBL" id="VDLY02000004">
    <property type="protein sequence ID" value="KAB8167848.1"/>
    <property type="molecule type" value="Genomic_DNA"/>
</dbReference>
<dbReference type="Pfam" id="PF00480">
    <property type="entry name" value="ROK"/>
    <property type="match status" value="1"/>
</dbReference>
<name>A0A5N6AJV0_9ACTN</name>
<evidence type="ECO:0000313" key="4">
    <source>
        <dbReference type="Proteomes" id="UP000314251"/>
    </source>
</evidence>
<dbReference type="InterPro" id="IPR036388">
    <property type="entry name" value="WH-like_DNA-bd_sf"/>
</dbReference>
<comment type="similarity">
    <text evidence="1">Belongs to the ROK (NagC/XylR) family.</text>
</comment>
<protein>
    <submittedName>
        <fullName evidence="3">ROK family protein</fullName>
    </submittedName>
</protein>
<dbReference type="InterPro" id="IPR000600">
    <property type="entry name" value="ROK"/>
</dbReference>
<keyword evidence="4" id="KW-1185">Reference proteome</keyword>
<sequence>MKTPGSQSSLHRANLERVIRAVRAAGSLTQADIARTTGLSAATVSNIVRELKELGTVEVRSTSAGGRRARSVSLSSDAGIVVGVDFGHSHLRVAVGNLAHQVLAEEAEPVDVDASAEQGFDRAEKLVGRLLAVAGVDRSKIIGIGLGVPGPIDMTSGTIGSTAILPGWRGTNPRDELAARTGVPVHVDNDANLGALGESVWGSGRGAGDLAYIKVASGVGAGLVINGRIYRGSGGTAGEIGHITLDESGPVCRCGNRGCLETFTAARHVLPLLAPIHGTELTMRRVVQLAREGDPGCRRVIADVGRHVGTAVAQLCNVLNLNRVVLGGDVAEAGEIALGPIRDSVGRYAIPSAARQLTVAAGALGGRAEVLGALALVLREMGDGMLLGADRPD</sequence>
<evidence type="ECO:0000256" key="1">
    <source>
        <dbReference type="ARBA" id="ARBA00006479"/>
    </source>
</evidence>
<dbReference type="PROSITE" id="PS01125">
    <property type="entry name" value="ROK"/>
    <property type="match status" value="1"/>
</dbReference>
<dbReference type="InterPro" id="IPR043129">
    <property type="entry name" value="ATPase_NBD"/>
</dbReference>
<dbReference type="Gene3D" id="3.30.420.40">
    <property type="match status" value="2"/>
</dbReference>
<organism evidence="3 4">
    <name type="scientific">Streptomyces mimosae</name>
    <dbReference type="NCBI Taxonomy" id="2586635"/>
    <lineage>
        <taxon>Bacteria</taxon>
        <taxon>Bacillati</taxon>
        <taxon>Actinomycetota</taxon>
        <taxon>Actinomycetes</taxon>
        <taxon>Kitasatosporales</taxon>
        <taxon>Streptomycetaceae</taxon>
        <taxon>Streptomyces</taxon>
    </lineage>
</organism>
<dbReference type="InterPro" id="IPR000835">
    <property type="entry name" value="HTH_MarR-typ"/>
</dbReference>
<comment type="caution">
    <text evidence="3">The sequence shown here is derived from an EMBL/GenBank/DDBJ whole genome shotgun (WGS) entry which is preliminary data.</text>
</comment>
<evidence type="ECO:0000313" key="3">
    <source>
        <dbReference type="EMBL" id="KAB8167848.1"/>
    </source>
</evidence>
<feature type="domain" description="HTH marR-type" evidence="2">
    <location>
        <begin position="17"/>
        <end position="68"/>
    </location>
</feature>
<gene>
    <name evidence="3" type="ORF">FH607_007635</name>
</gene>
<dbReference type="Pfam" id="PF12802">
    <property type="entry name" value="MarR_2"/>
    <property type="match status" value="1"/>
</dbReference>
<dbReference type="PANTHER" id="PTHR18964:SF173">
    <property type="entry name" value="GLUCOKINASE"/>
    <property type="match status" value="1"/>
</dbReference>
<dbReference type="CDD" id="cd24076">
    <property type="entry name" value="ASKHA_ATPase_ROK_BsXylR-like"/>
    <property type="match status" value="1"/>
</dbReference>
<dbReference type="PANTHER" id="PTHR18964">
    <property type="entry name" value="ROK (REPRESSOR, ORF, KINASE) FAMILY"/>
    <property type="match status" value="1"/>
</dbReference>
<accession>A0A5N6AJV0</accession>
<dbReference type="InterPro" id="IPR036390">
    <property type="entry name" value="WH_DNA-bd_sf"/>
</dbReference>
<dbReference type="Gene3D" id="1.10.10.10">
    <property type="entry name" value="Winged helix-like DNA-binding domain superfamily/Winged helix DNA-binding domain"/>
    <property type="match status" value="1"/>
</dbReference>
<dbReference type="SUPFAM" id="SSF53067">
    <property type="entry name" value="Actin-like ATPase domain"/>
    <property type="match status" value="1"/>
</dbReference>
<proteinExistence type="inferred from homology"/>
<reference evidence="3" key="1">
    <citation type="submission" date="2019-10" db="EMBL/GenBank/DDBJ databases">
        <title>Nonomuraea sp. nov., isolated from Phyllanthus amarus.</title>
        <authorList>
            <person name="Klykleung N."/>
            <person name="Tanasupawat S."/>
        </authorList>
    </citation>
    <scope>NUCLEOTIDE SEQUENCE [LARGE SCALE GENOMIC DNA]</scope>
    <source>
        <strain evidence="3">3MP-10</strain>
    </source>
</reference>
<dbReference type="SUPFAM" id="SSF46785">
    <property type="entry name" value="Winged helix' DNA-binding domain"/>
    <property type="match status" value="1"/>
</dbReference>
<dbReference type="InterPro" id="IPR049874">
    <property type="entry name" value="ROK_cs"/>
</dbReference>
<dbReference type="OrthoDB" id="3189808at2"/>